<dbReference type="STRING" id="399736.SAMN04489720_1754"/>
<dbReference type="RefSeq" id="WP_092504247.1">
    <property type="nucleotide sequence ID" value="NZ_LT629695.1"/>
</dbReference>
<reference evidence="3" key="1">
    <citation type="submission" date="2016-10" db="EMBL/GenBank/DDBJ databases">
        <authorList>
            <person name="Varghese N."/>
            <person name="Submissions S."/>
        </authorList>
    </citation>
    <scope>NUCLEOTIDE SEQUENCE [LARGE SCALE GENOMIC DNA]</scope>
    <source>
        <strain evidence="3">DSM 22002</strain>
    </source>
</reference>
<dbReference type="OrthoDB" id="5123855at2"/>
<dbReference type="InterPro" id="IPR057204">
    <property type="entry name" value="DUF7882"/>
</dbReference>
<dbReference type="AlphaFoldDB" id="A0A1G8DRZ2"/>
<evidence type="ECO:0000313" key="2">
    <source>
        <dbReference type="EMBL" id="SDH60443.1"/>
    </source>
</evidence>
<evidence type="ECO:0000313" key="3">
    <source>
        <dbReference type="Proteomes" id="UP000198822"/>
    </source>
</evidence>
<gene>
    <name evidence="2" type="ORF">SAMN04489720_1754</name>
</gene>
<name>A0A1G8DRZ2_9MICO</name>
<evidence type="ECO:0000259" key="1">
    <source>
        <dbReference type="Pfam" id="PF25355"/>
    </source>
</evidence>
<feature type="domain" description="DUF7882" evidence="1">
    <location>
        <begin position="1"/>
        <end position="96"/>
    </location>
</feature>
<keyword evidence="3" id="KW-1185">Reference proteome</keyword>
<dbReference type="EMBL" id="LT629695">
    <property type="protein sequence ID" value="SDH60443.1"/>
    <property type="molecule type" value="Genomic_DNA"/>
</dbReference>
<dbReference type="Proteomes" id="UP000198822">
    <property type="component" value="Chromosome I"/>
</dbReference>
<dbReference type="Pfam" id="PF25355">
    <property type="entry name" value="DUF7882"/>
    <property type="match status" value="1"/>
</dbReference>
<proteinExistence type="predicted"/>
<accession>A0A1G8DRZ2</accession>
<organism evidence="2 3">
    <name type="scientific">Agrococcus jejuensis</name>
    <dbReference type="NCBI Taxonomy" id="399736"/>
    <lineage>
        <taxon>Bacteria</taxon>
        <taxon>Bacillati</taxon>
        <taxon>Actinomycetota</taxon>
        <taxon>Actinomycetes</taxon>
        <taxon>Micrococcales</taxon>
        <taxon>Microbacteriaceae</taxon>
        <taxon>Agrococcus</taxon>
    </lineage>
</organism>
<sequence>MGTLTYGGSTAYEIDDRTLAHLEAVIVTKLRRREYLTLGWAIEAHEGSGRVHLSLHEAVPLEFAYRHAERHRLNRIWIEAIMEQANSAQGVMLMTEDEAMQAADHATADDADASS</sequence>
<protein>
    <recommendedName>
        <fullName evidence="1">DUF7882 domain-containing protein</fullName>
    </recommendedName>
</protein>